<reference evidence="1 2" key="1">
    <citation type="submission" date="2020-04" db="EMBL/GenBank/DDBJ databases">
        <title>Arthrobacter sp. nov.</title>
        <authorList>
            <person name="Liu S."/>
        </authorList>
    </citation>
    <scope>NUCLEOTIDE SEQUENCE [LARGE SCALE GENOMIC DNA]</scope>
    <source>
        <strain evidence="1 2">E918</strain>
    </source>
</reference>
<proteinExistence type="predicted"/>
<gene>
    <name evidence="1" type="ORF">HGG74_07785</name>
</gene>
<dbReference type="EMBL" id="JAAZSQ010000005">
    <property type="protein sequence ID" value="NKX54444.1"/>
    <property type="molecule type" value="Genomic_DNA"/>
</dbReference>
<keyword evidence="2" id="KW-1185">Reference proteome</keyword>
<dbReference type="RefSeq" id="WP_168485779.1">
    <property type="nucleotide sequence ID" value="NZ_JAAZSQ010000005.1"/>
</dbReference>
<evidence type="ECO:0000313" key="1">
    <source>
        <dbReference type="EMBL" id="NKX54444.1"/>
    </source>
</evidence>
<accession>A0A7X6K5M7</accession>
<organism evidence="1 2">
    <name type="scientific">Arthrobacter mobilis</name>
    <dbReference type="NCBI Taxonomy" id="2724944"/>
    <lineage>
        <taxon>Bacteria</taxon>
        <taxon>Bacillati</taxon>
        <taxon>Actinomycetota</taxon>
        <taxon>Actinomycetes</taxon>
        <taxon>Micrococcales</taxon>
        <taxon>Micrococcaceae</taxon>
        <taxon>Arthrobacter</taxon>
    </lineage>
</organism>
<name>A0A7X6K5M7_9MICC</name>
<dbReference type="AlphaFoldDB" id="A0A7X6K5M7"/>
<sequence>MSDPCGREDLAGFRFHVAWCPEDETYVATVAELPSLSWADGDRRGALCGLERLVERELDNMRQNGEAVPGRAAD</sequence>
<comment type="caution">
    <text evidence="1">The sequence shown here is derived from an EMBL/GenBank/DDBJ whole genome shotgun (WGS) entry which is preliminary data.</text>
</comment>
<evidence type="ECO:0000313" key="2">
    <source>
        <dbReference type="Proteomes" id="UP000544090"/>
    </source>
</evidence>
<protein>
    <submittedName>
        <fullName evidence="1">Antitoxin HicB</fullName>
    </submittedName>
</protein>
<dbReference type="Proteomes" id="UP000544090">
    <property type="component" value="Unassembled WGS sequence"/>
</dbReference>